<evidence type="ECO:0000256" key="1">
    <source>
        <dbReference type="SAM" id="SignalP"/>
    </source>
</evidence>
<dbReference type="PROSITE" id="PS51257">
    <property type="entry name" value="PROKAR_LIPOPROTEIN"/>
    <property type="match status" value="1"/>
</dbReference>
<evidence type="ECO:0000313" key="3">
    <source>
        <dbReference type="Proteomes" id="UP000515756"/>
    </source>
</evidence>
<dbReference type="InterPro" id="IPR010794">
    <property type="entry name" value="MalM"/>
</dbReference>
<dbReference type="AlphaFoldDB" id="A0A6S4TQW5"/>
<dbReference type="Proteomes" id="UP000515756">
    <property type="component" value="Chromosome"/>
</dbReference>
<accession>A0A6S4TQW5</accession>
<proteinExistence type="predicted"/>
<gene>
    <name evidence="2" type="ORF">WP2W18E01_11150</name>
</gene>
<feature type="chain" id="PRO_5028103123" evidence="1">
    <location>
        <begin position="23"/>
        <end position="324"/>
    </location>
</feature>
<keyword evidence="1" id="KW-0732">Signal</keyword>
<reference evidence="2 3" key="1">
    <citation type="submission" date="2019-12" db="EMBL/GenBank/DDBJ databases">
        <title>complete genome sequences of Aeromonas caviae str. WP2-W18-ESBL-01 isolated from wastewater treatment plant effluent.</title>
        <authorList>
            <person name="Sekizuka T."/>
            <person name="Itokawa K."/>
            <person name="Yatsu K."/>
            <person name="Inamine Y."/>
            <person name="Kuroda M."/>
        </authorList>
    </citation>
    <scope>NUCLEOTIDE SEQUENCE [LARGE SCALE GENOMIC DNA]</scope>
    <source>
        <strain evidence="2 3">WP2-W18-ESBL-01</strain>
    </source>
</reference>
<evidence type="ECO:0000313" key="2">
    <source>
        <dbReference type="EMBL" id="BBQ29533.1"/>
    </source>
</evidence>
<dbReference type="EMBL" id="AP021927">
    <property type="protein sequence ID" value="BBQ29533.1"/>
    <property type="molecule type" value="Genomic_DNA"/>
</dbReference>
<dbReference type="Pfam" id="PF07148">
    <property type="entry name" value="MalM"/>
    <property type="match status" value="1"/>
</dbReference>
<dbReference type="GO" id="GO:0042597">
    <property type="term" value="C:periplasmic space"/>
    <property type="evidence" value="ECO:0007669"/>
    <property type="project" value="InterPro"/>
</dbReference>
<name>A0A6S4TQW5_AERCA</name>
<protein>
    <submittedName>
        <fullName evidence="2">Maltose operon protein</fullName>
    </submittedName>
</protein>
<dbReference type="GO" id="GO:0008643">
    <property type="term" value="P:carbohydrate transport"/>
    <property type="evidence" value="ECO:0007669"/>
    <property type="project" value="InterPro"/>
</dbReference>
<organism evidence="2 3">
    <name type="scientific">Aeromonas caviae</name>
    <name type="common">Aeromonas punctata</name>
    <dbReference type="NCBI Taxonomy" id="648"/>
    <lineage>
        <taxon>Bacteria</taxon>
        <taxon>Pseudomonadati</taxon>
        <taxon>Pseudomonadota</taxon>
        <taxon>Gammaproteobacteria</taxon>
        <taxon>Aeromonadales</taxon>
        <taxon>Aeromonadaceae</taxon>
        <taxon>Aeromonas</taxon>
    </lineage>
</organism>
<feature type="signal peptide" evidence="1">
    <location>
        <begin position="1"/>
        <end position="22"/>
    </location>
</feature>
<sequence>MRYSRVALTVFCSVVLGGCATLETTVAPTQEFKSIMGNRDVAMSQLATVGSCCRDVSSLPFQDIQPGATKLIPIDGSSPVYAFSEGKSHFAAFRLPVNSGDLRITVDGLIDKSLFNPTVLMLDSKFNVTRKLGSDVFKYEPARMLQGDRMEAVFTVDRSYVGNPNNESYMVIYTDQSGLDKTTTILSPSKLMTKSLGVVDYGEKDPVIPHSPWGVVSLSVEDLSGVKTESNYYKPVYQDVIDANTPVVNTAPNKLVVPLTTAGAVKSSAPMLSETEAFYQSQIEKAVKAGDIDKAMQLVSEAERAGSTKAKSLFIDAVKRSQKG</sequence>